<evidence type="ECO:0000313" key="1">
    <source>
        <dbReference type="EMBL" id="RYR08428.1"/>
    </source>
</evidence>
<dbReference type="Proteomes" id="UP000289738">
    <property type="component" value="Chromosome B05"/>
</dbReference>
<comment type="caution">
    <text evidence="1">The sequence shown here is derived from an EMBL/GenBank/DDBJ whole genome shotgun (WGS) entry which is preliminary data.</text>
</comment>
<proteinExistence type="predicted"/>
<protein>
    <submittedName>
        <fullName evidence="1">Uncharacterized protein</fullName>
    </submittedName>
</protein>
<sequence length="206" mass="23264">MELDADEQGRDNGSNLFVRFFGQVTRRIRFCPISIKRWDKMPKDNTKRHVKWALRTLATNSSDIPPVEWTAFVDHYMDPKTKKQCLQNARNREKLIVSHVGGRSVCRSEVIVSTLLKKDESYVSREGQRLAIKRAATEGIHSKVLTHPDDAIGKVCGSENGKRVRDFSNATIPSDFGKPKRIFGVANCRGSSNVSQQHVADLGLVW</sequence>
<evidence type="ECO:0000313" key="2">
    <source>
        <dbReference type="Proteomes" id="UP000289738"/>
    </source>
</evidence>
<dbReference type="AlphaFoldDB" id="A0A444Z2L8"/>
<dbReference type="EMBL" id="SDMP01000015">
    <property type="protein sequence ID" value="RYR08428.1"/>
    <property type="molecule type" value="Genomic_DNA"/>
</dbReference>
<organism evidence="1 2">
    <name type="scientific">Arachis hypogaea</name>
    <name type="common">Peanut</name>
    <dbReference type="NCBI Taxonomy" id="3818"/>
    <lineage>
        <taxon>Eukaryota</taxon>
        <taxon>Viridiplantae</taxon>
        <taxon>Streptophyta</taxon>
        <taxon>Embryophyta</taxon>
        <taxon>Tracheophyta</taxon>
        <taxon>Spermatophyta</taxon>
        <taxon>Magnoliopsida</taxon>
        <taxon>eudicotyledons</taxon>
        <taxon>Gunneridae</taxon>
        <taxon>Pentapetalae</taxon>
        <taxon>rosids</taxon>
        <taxon>fabids</taxon>
        <taxon>Fabales</taxon>
        <taxon>Fabaceae</taxon>
        <taxon>Papilionoideae</taxon>
        <taxon>50 kb inversion clade</taxon>
        <taxon>dalbergioids sensu lato</taxon>
        <taxon>Dalbergieae</taxon>
        <taxon>Pterocarpus clade</taxon>
        <taxon>Arachis</taxon>
    </lineage>
</organism>
<name>A0A444Z2L8_ARAHY</name>
<gene>
    <name evidence="1" type="ORF">Ahy_B05g076108</name>
</gene>
<keyword evidence="2" id="KW-1185">Reference proteome</keyword>
<reference evidence="1 2" key="1">
    <citation type="submission" date="2019-01" db="EMBL/GenBank/DDBJ databases">
        <title>Sequencing of cultivated peanut Arachis hypogaea provides insights into genome evolution and oil improvement.</title>
        <authorList>
            <person name="Chen X."/>
        </authorList>
    </citation>
    <scope>NUCLEOTIDE SEQUENCE [LARGE SCALE GENOMIC DNA]</scope>
    <source>
        <strain evidence="2">cv. Fuhuasheng</strain>
        <tissue evidence="1">Leaves</tissue>
    </source>
</reference>
<accession>A0A444Z2L8</accession>